<dbReference type="InterPro" id="IPR036047">
    <property type="entry name" value="F-box-like_dom_sf"/>
</dbReference>
<name>A0A4P9Z1I5_9FUNG</name>
<dbReference type="OrthoDB" id="10482390at2759"/>
<dbReference type="SUPFAM" id="SSF50998">
    <property type="entry name" value="Quinoprotein alcohol dehydrogenase-like"/>
    <property type="match status" value="1"/>
</dbReference>
<keyword evidence="2" id="KW-1185">Reference proteome</keyword>
<dbReference type="EMBL" id="KZ989461">
    <property type="protein sequence ID" value="RKP26294.1"/>
    <property type="molecule type" value="Genomic_DNA"/>
</dbReference>
<sequence>MPARPEEHDFGGNDTVAAGSVGCISHNKSAIERLAVELQCLLLERLNPLSALRLACASRGLHRVVCHDDAFWRRRYGQLYVPESDFEAELPRLLHCTALYNSSWFNVIVRRELIEQRWRRGSGAVSLSPVSALASSTGMPYLCASAEYIAVSQQNRLFFSSSSSSSTASSNWREIHLPGHHYHHAKAESEARPPSSHEAAEPASAWSHPLLGNFQLRGPFLLAYIWCRTRQCTLCVWDLRHVMATADCAQACQPLAFYYSYTSILAGNYLVTEEKGTSTNKMLVRDLAATARRLPFGRPFAPSDPEVRQLVWPNGLASFGHCHDVDSRHEPVLLSVGRSQPGRAGSADTTVAMEHALWVSAADLTFSPRRNRTASGDNVIWWHSPVKVPLEGRPCWEVARFAAGHGDQLVLNCHVSAQHDRRTPMGFVLICCSLSTHERVWCRDEPERLSELFSFRGANRLAAATVSRHVRLFDLASGELLHTIAPDTFAGMNSQHPITLHRVIGELLAITSHGQSSCSHEADIEHGDDDGDDDTMEQLTLTMVDVNDGRVLWRKVLAQSIRQRPDDDDAAAPYHRHHYQHRGDNCLTEASICATRLCVYCSDNSQLLELNFAHGLI</sequence>
<protein>
    <recommendedName>
        <fullName evidence="3">F-box domain-containing protein</fullName>
    </recommendedName>
</protein>
<dbReference type="Proteomes" id="UP000278143">
    <property type="component" value="Unassembled WGS sequence"/>
</dbReference>
<evidence type="ECO:0000313" key="1">
    <source>
        <dbReference type="EMBL" id="RKP26294.1"/>
    </source>
</evidence>
<dbReference type="Gene3D" id="1.20.1280.50">
    <property type="match status" value="1"/>
</dbReference>
<reference evidence="2" key="1">
    <citation type="journal article" date="2018" name="Nat. Microbiol.">
        <title>Leveraging single-cell genomics to expand the fungal tree of life.</title>
        <authorList>
            <person name="Ahrendt S.R."/>
            <person name="Quandt C.A."/>
            <person name="Ciobanu D."/>
            <person name="Clum A."/>
            <person name="Salamov A."/>
            <person name="Andreopoulos B."/>
            <person name="Cheng J.F."/>
            <person name="Woyke T."/>
            <person name="Pelin A."/>
            <person name="Henrissat B."/>
            <person name="Reynolds N.K."/>
            <person name="Benny G.L."/>
            <person name="Smith M.E."/>
            <person name="James T.Y."/>
            <person name="Grigoriev I.V."/>
        </authorList>
    </citation>
    <scope>NUCLEOTIDE SEQUENCE [LARGE SCALE GENOMIC DNA]</scope>
    <source>
        <strain evidence="2">Benny S71-1</strain>
    </source>
</reference>
<gene>
    <name evidence="1" type="ORF">SYNPS1DRAFT_28012</name>
</gene>
<dbReference type="InterPro" id="IPR011047">
    <property type="entry name" value="Quinoprotein_ADH-like_sf"/>
</dbReference>
<dbReference type="AlphaFoldDB" id="A0A4P9Z1I5"/>
<evidence type="ECO:0000313" key="2">
    <source>
        <dbReference type="Proteomes" id="UP000278143"/>
    </source>
</evidence>
<proteinExistence type="predicted"/>
<organism evidence="1 2">
    <name type="scientific">Syncephalis pseudoplumigaleata</name>
    <dbReference type="NCBI Taxonomy" id="1712513"/>
    <lineage>
        <taxon>Eukaryota</taxon>
        <taxon>Fungi</taxon>
        <taxon>Fungi incertae sedis</taxon>
        <taxon>Zoopagomycota</taxon>
        <taxon>Zoopagomycotina</taxon>
        <taxon>Zoopagomycetes</taxon>
        <taxon>Zoopagales</taxon>
        <taxon>Piptocephalidaceae</taxon>
        <taxon>Syncephalis</taxon>
    </lineage>
</organism>
<dbReference type="SUPFAM" id="SSF81383">
    <property type="entry name" value="F-box domain"/>
    <property type="match status" value="1"/>
</dbReference>
<accession>A0A4P9Z1I5</accession>
<evidence type="ECO:0008006" key="3">
    <source>
        <dbReference type="Google" id="ProtNLM"/>
    </source>
</evidence>